<name>A0ABV4V9K8_9BACL</name>
<comment type="caution">
    <text evidence="1">The sequence shown here is derived from an EMBL/GenBank/DDBJ whole genome shotgun (WGS) entry which is preliminary data.</text>
</comment>
<sequence length="105" mass="11845">MDGYAHYVRTDAAGIVIHGFSSAFETPEQTDTCIDENGGRHFALDLRNERGQYKYKLQKGKLTERLQAELDAEWNARPPEPPSSLEMLGRQVVALELKLLEVGKQ</sequence>
<keyword evidence="2" id="KW-1185">Reference proteome</keyword>
<evidence type="ECO:0000313" key="1">
    <source>
        <dbReference type="EMBL" id="MFB0845770.1"/>
    </source>
</evidence>
<organism evidence="1 2">
    <name type="scientific">Paenibacillus oleatilyticus</name>
    <dbReference type="NCBI Taxonomy" id="2594886"/>
    <lineage>
        <taxon>Bacteria</taxon>
        <taxon>Bacillati</taxon>
        <taxon>Bacillota</taxon>
        <taxon>Bacilli</taxon>
        <taxon>Bacillales</taxon>
        <taxon>Paenibacillaceae</taxon>
        <taxon>Paenibacillus</taxon>
    </lineage>
</organism>
<dbReference type="EMBL" id="JBHDLN010000016">
    <property type="protein sequence ID" value="MFB0845770.1"/>
    <property type="molecule type" value="Genomic_DNA"/>
</dbReference>
<protein>
    <submittedName>
        <fullName evidence="1">Uncharacterized protein</fullName>
    </submittedName>
</protein>
<reference evidence="1 2" key="1">
    <citation type="submission" date="2024-09" db="EMBL/GenBank/DDBJ databases">
        <authorList>
            <person name="Makale K.P.P."/>
            <person name="Makhzoum A."/>
            <person name="Rantong G."/>
            <person name="Rahube T.O."/>
        </authorList>
    </citation>
    <scope>NUCLEOTIDE SEQUENCE [LARGE SCALE GENOMIC DNA]</scope>
    <source>
        <strain evidence="1 2">KM_D13</strain>
    </source>
</reference>
<dbReference type="Proteomes" id="UP001575622">
    <property type="component" value="Unassembled WGS sequence"/>
</dbReference>
<evidence type="ECO:0000313" key="2">
    <source>
        <dbReference type="Proteomes" id="UP001575622"/>
    </source>
</evidence>
<dbReference type="RefSeq" id="WP_373955817.1">
    <property type="nucleotide sequence ID" value="NZ_JBHDLN010000016.1"/>
</dbReference>
<accession>A0ABV4V9K8</accession>
<proteinExistence type="predicted"/>
<gene>
    <name evidence="1" type="ORF">ACEU3E_26640</name>
</gene>